<comment type="caution">
    <text evidence="1">The sequence shown here is derived from an EMBL/GenBank/DDBJ whole genome shotgun (WGS) entry which is preliminary data.</text>
</comment>
<dbReference type="EMBL" id="JASOOE010000004">
    <property type="protein sequence ID" value="MDK7186973.1"/>
    <property type="molecule type" value="Genomic_DNA"/>
</dbReference>
<evidence type="ECO:0000313" key="2">
    <source>
        <dbReference type="Proteomes" id="UP001229251"/>
    </source>
</evidence>
<proteinExistence type="predicted"/>
<reference evidence="1" key="1">
    <citation type="submission" date="2023-05" db="EMBL/GenBank/DDBJ databases">
        <title>Cataloging the Phylogenetic Diversity of Human Bladder Bacteria.</title>
        <authorList>
            <person name="Du J."/>
        </authorList>
    </citation>
    <scope>NUCLEOTIDE SEQUENCE</scope>
    <source>
        <strain evidence="1">UMB1231</strain>
    </source>
</reference>
<name>A0AAJ1Q5N7_9LACT</name>
<sequence>MMHLPLWSGLAPDLVITPRLEAVLALVQGYDLVDCLLIASFNHVSVLCFKGLV</sequence>
<dbReference type="AlphaFoldDB" id="A0AAJ1Q5N7"/>
<dbReference type="RefSeq" id="WP_155949074.1">
    <property type="nucleotide sequence ID" value="NZ_RYDT01000004.1"/>
</dbReference>
<accession>A0AAJ1Q5N7</accession>
<organism evidence="1 2">
    <name type="scientific">Facklamia hominis</name>
    <dbReference type="NCBI Taxonomy" id="178214"/>
    <lineage>
        <taxon>Bacteria</taxon>
        <taxon>Bacillati</taxon>
        <taxon>Bacillota</taxon>
        <taxon>Bacilli</taxon>
        <taxon>Lactobacillales</taxon>
        <taxon>Aerococcaceae</taxon>
        <taxon>Facklamia</taxon>
    </lineage>
</organism>
<gene>
    <name evidence="1" type="ORF">QP433_03160</name>
</gene>
<dbReference type="Proteomes" id="UP001229251">
    <property type="component" value="Unassembled WGS sequence"/>
</dbReference>
<protein>
    <submittedName>
        <fullName evidence="1">Uncharacterized protein</fullName>
    </submittedName>
</protein>
<evidence type="ECO:0000313" key="1">
    <source>
        <dbReference type="EMBL" id="MDK7186973.1"/>
    </source>
</evidence>